<dbReference type="SUPFAM" id="SSF88946">
    <property type="entry name" value="Sigma2 domain of RNA polymerase sigma factors"/>
    <property type="match status" value="1"/>
</dbReference>
<dbReference type="GO" id="GO:0016987">
    <property type="term" value="F:sigma factor activity"/>
    <property type="evidence" value="ECO:0007669"/>
    <property type="project" value="UniProtKB-KW"/>
</dbReference>
<comment type="similarity">
    <text evidence="1">Belongs to the sigma-70 factor family. ECF subfamily.</text>
</comment>
<evidence type="ECO:0000259" key="7">
    <source>
        <dbReference type="Pfam" id="PF08281"/>
    </source>
</evidence>
<dbReference type="PANTHER" id="PTHR43133:SF8">
    <property type="entry name" value="RNA POLYMERASE SIGMA FACTOR HI_1459-RELATED"/>
    <property type="match status" value="1"/>
</dbReference>
<dbReference type="GO" id="GO:0006352">
    <property type="term" value="P:DNA-templated transcription initiation"/>
    <property type="evidence" value="ECO:0007669"/>
    <property type="project" value="InterPro"/>
</dbReference>
<dbReference type="InterPro" id="IPR014284">
    <property type="entry name" value="RNA_pol_sigma-70_dom"/>
</dbReference>
<keyword evidence="4" id="KW-0238">DNA-binding</keyword>
<name>A0A6I1MKM5_9CLOT</name>
<keyword evidence="3" id="KW-0731">Sigma factor</keyword>
<dbReference type="AlphaFoldDB" id="A0A6I1MKM5"/>
<evidence type="ECO:0000256" key="4">
    <source>
        <dbReference type="ARBA" id="ARBA00023125"/>
    </source>
</evidence>
<dbReference type="InterPro" id="IPR036388">
    <property type="entry name" value="WH-like_DNA-bd_sf"/>
</dbReference>
<keyword evidence="9" id="KW-1185">Reference proteome</keyword>
<dbReference type="SUPFAM" id="SSF88659">
    <property type="entry name" value="Sigma3 and sigma4 domains of RNA polymerase sigma factors"/>
    <property type="match status" value="1"/>
</dbReference>
<proteinExistence type="inferred from homology"/>
<dbReference type="InterPro" id="IPR007627">
    <property type="entry name" value="RNA_pol_sigma70_r2"/>
</dbReference>
<evidence type="ECO:0000256" key="3">
    <source>
        <dbReference type="ARBA" id="ARBA00023082"/>
    </source>
</evidence>
<gene>
    <name evidence="8" type="ORF">GBZ86_02830</name>
</gene>
<evidence type="ECO:0000256" key="5">
    <source>
        <dbReference type="ARBA" id="ARBA00023163"/>
    </source>
</evidence>
<evidence type="ECO:0000313" key="8">
    <source>
        <dbReference type="EMBL" id="MPQ42687.1"/>
    </source>
</evidence>
<protein>
    <submittedName>
        <fullName evidence="8">Sigma-70 family RNA polymerase sigma factor</fullName>
    </submittedName>
</protein>
<dbReference type="InterPro" id="IPR013324">
    <property type="entry name" value="RNA_pol_sigma_r3/r4-like"/>
</dbReference>
<dbReference type="GO" id="GO:0003677">
    <property type="term" value="F:DNA binding"/>
    <property type="evidence" value="ECO:0007669"/>
    <property type="project" value="UniProtKB-KW"/>
</dbReference>
<dbReference type="InterPro" id="IPR013325">
    <property type="entry name" value="RNA_pol_sigma_r2"/>
</dbReference>
<keyword evidence="2" id="KW-0805">Transcription regulation</keyword>
<organism evidence="8 9">
    <name type="scientific">Clostridium tarantellae</name>
    <dbReference type="NCBI Taxonomy" id="39493"/>
    <lineage>
        <taxon>Bacteria</taxon>
        <taxon>Bacillati</taxon>
        <taxon>Bacillota</taxon>
        <taxon>Clostridia</taxon>
        <taxon>Eubacteriales</taxon>
        <taxon>Clostridiaceae</taxon>
        <taxon>Clostridium</taxon>
    </lineage>
</organism>
<sequence length="175" mass="20822">MNTLMKGRNKCLSDVREQIYLNYKKQIFNYFYKATLNYHTAEDLTEDTFFKIFKSIDTFREESSLKTWIFKIARNTLCTHFAKNNDNIIHDNEEIMKSIPNLNNDFDALEKQLLINEVMYKLKEEERTIIILREVNGLSYLEISKVMNFTEGKVKIGLHRAKKKFKALYLKDLEG</sequence>
<dbReference type="Pfam" id="PF08281">
    <property type="entry name" value="Sigma70_r4_2"/>
    <property type="match status" value="1"/>
</dbReference>
<evidence type="ECO:0000256" key="1">
    <source>
        <dbReference type="ARBA" id="ARBA00010641"/>
    </source>
</evidence>
<dbReference type="PANTHER" id="PTHR43133">
    <property type="entry name" value="RNA POLYMERASE ECF-TYPE SIGMA FACTO"/>
    <property type="match status" value="1"/>
</dbReference>
<evidence type="ECO:0000313" key="9">
    <source>
        <dbReference type="Proteomes" id="UP000430345"/>
    </source>
</evidence>
<evidence type="ECO:0000256" key="2">
    <source>
        <dbReference type="ARBA" id="ARBA00023015"/>
    </source>
</evidence>
<comment type="caution">
    <text evidence="8">The sequence shown here is derived from an EMBL/GenBank/DDBJ whole genome shotgun (WGS) entry which is preliminary data.</text>
</comment>
<dbReference type="EMBL" id="WHJC01000017">
    <property type="protein sequence ID" value="MPQ42687.1"/>
    <property type="molecule type" value="Genomic_DNA"/>
</dbReference>
<dbReference type="OrthoDB" id="9795666at2"/>
<dbReference type="Pfam" id="PF04542">
    <property type="entry name" value="Sigma70_r2"/>
    <property type="match status" value="1"/>
</dbReference>
<feature type="domain" description="RNA polymerase sigma-70 region 2" evidence="6">
    <location>
        <begin position="20"/>
        <end position="84"/>
    </location>
</feature>
<keyword evidence="5" id="KW-0804">Transcription</keyword>
<dbReference type="Gene3D" id="1.10.10.10">
    <property type="entry name" value="Winged helix-like DNA-binding domain superfamily/Winged helix DNA-binding domain"/>
    <property type="match status" value="1"/>
</dbReference>
<dbReference type="InterPro" id="IPR013249">
    <property type="entry name" value="RNA_pol_sigma70_r4_t2"/>
</dbReference>
<dbReference type="Proteomes" id="UP000430345">
    <property type="component" value="Unassembled WGS sequence"/>
</dbReference>
<dbReference type="CDD" id="cd06171">
    <property type="entry name" value="Sigma70_r4"/>
    <property type="match status" value="1"/>
</dbReference>
<accession>A0A6I1MKM5</accession>
<dbReference type="InterPro" id="IPR039425">
    <property type="entry name" value="RNA_pol_sigma-70-like"/>
</dbReference>
<dbReference type="Gene3D" id="1.10.1740.10">
    <property type="match status" value="1"/>
</dbReference>
<feature type="domain" description="RNA polymerase sigma factor 70 region 4 type 2" evidence="7">
    <location>
        <begin position="116"/>
        <end position="164"/>
    </location>
</feature>
<dbReference type="NCBIfam" id="TIGR02937">
    <property type="entry name" value="sigma70-ECF"/>
    <property type="match status" value="1"/>
</dbReference>
<reference evidence="8 9" key="1">
    <citation type="submission" date="2019-10" db="EMBL/GenBank/DDBJ databases">
        <title>The Genome Sequence of Clostridium tarantellae Isolated from Fish Brain.</title>
        <authorList>
            <person name="Bano L."/>
            <person name="Kiel M."/>
            <person name="Sales G."/>
            <person name="Doxey A.C."/>
            <person name="Mansfield M.J."/>
            <person name="Schiavone M."/>
            <person name="Rossetto O."/>
            <person name="Pirazzini M."/>
            <person name="Dobrindt U."/>
            <person name="Montecucco C."/>
        </authorList>
    </citation>
    <scope>NUCLEOTIDE SEQUENCE [LARGE SCALE GENOMIC DNA]</scope>
    <source>
        <strain evidence="8 9">DSM 3997</strain>
    </source>
</reference>
<evidence type="ECO:0000259" key="6">
    <source>
        <dbReference type="Pfam" id="PF04542"/>
    </source>
</evidence>